<keyword evidence="2 7" id="KW-0285">Flavoprotein</keyword>
<comment type="caution">
    <text evidence="9">The sequence shown here is derived from an EMBL/GenBank/DDBJ whole genome shotgun (WGS) entry which is preliminary data.</text>
</comment>
<feature type="binding site" evidence="7">
    <location>
        <begin position="77"/>
        <end position="79"/>
    </location>
    <ligand>
        <name>FMN</name>
        <dbReference type="ChEBI" id="CHEBI:58210"/>
    </ligand>
</feature>
<gene>
    <name evidence="9" type="ORF">I5803_08055</name>
</gene>
<reference evidence="9" key="1">
    <citation type="submission" date="2020-11" db="EMBL/GenBank/DDBJ databases">
        <title>Bacterial whole genome sequence for Caenimonas sp. DR4.4.</title>
        <authorList>
            <person name="Le V."/>
            <person name="Ko S.-R."/>
            <person name="Ahn C.-Y."/>
            <person name="Oh H.-M."/>
        </authorList>
    </citation>
    <scope>NUCLEOTIDE SEQUENCE</scope>
    <source>
        <strain evidence="9">DR4.4</strain>
    </source>
</reference>
<dbReference type="FunFam" id="3.20.20.70:FF:000029">
    <property type="entry name" value="L-lactate dehydrogenase"/>
    <property type="match status" value="1"/>
</dbReference>
<dbReference type="Gene3D" id="3.20.20.70">
    <property type="entry name" value="Aldolase class I"/>
    <property type="match status" value="1"/>
</dbReference>
<feature type="domain" description="FMN hydroxy acid dehydrogenase" evidence="8">
    <location>
        <begin position="1"/>
        <end position="383"/>
    </location>
</feature>
<dbReference type="GO" id="GO:0004459">
    <property type="term" value="F:L-lactate dehydrogenase (NAD+) activity"/>
    <property type="evidence" value="ECO:0007669"/>
    <property type="project" value="TreeGrafter"/>
</dbReference>
<dbReference type="GO" id="GO:0005886">
    <property type="term" value="C:plasma membrane"/>
    <property type="evidence" value="ECO:0007669"/>
    <property type="project" value="TreeGrafter"/>
</dbReference>
<dbReference type="SUPFAM" id="SSF51395">
    <property type="entry name" value="FMN-linked oxidoreductases"/>
    <property type="match status" value="1"/>
</dbReference>
<feature type="binding site" evidence="7">
    <location>
        <position position="24"/>
    </location>
    <ligand>
        <name>glyoxylate</name>
        <dbReference type="ChEBI" id="CHEBI:36655"/>
    </ligand>
</feature>
<protein>
    <submittedName>
        <fullName evidence="9">Alpha-hydroxy-acid oxidizing protein</fullName>
    </submittedName>
</protein>
<evidence type="ECO:0000313" key="9">
    <source>
        <dbReference type="EMBL" id="MBG9387969.1"/>
    </source>
</evidence>
<dbReference type="AlphaFoldDB" id="A0A931H3K2"/>
<proteinExistence type="inferred from homology"/>
<feature type="binding site" evidence="7">
    <location>
        <position position="282"/>
    </location>
    <ligand>
        <name>glyoxylate</name>
        <dbReference type="ChEBI" id="CHEBI:36655"/>
    </ligand>
</feature>
<feature type="binding site" evidence="7">
    <location>
        <begin position="333"/>
        <end position="334"/>
    </location>
    <ligand>
        <name>FMN</name>
        <dbReference type="ChEBI" id="CHEBI:58210"/>
    </ligand>
</feature>
<feature type="binding site" evidence="7">
    <location>
        <position position="279"/>
    </location>
    <ligand>
        <name>glyoxylate</name>
        <dbReference type="ChEBI" id="CHEBI:36655"/>
    </ligand>
</feature>
<feature type="active site" description="Proton acceptor" evidence="6">
    <location>
        <position position="279"/>
    </location>
</feature>
<dbReference type="PANTHER" id="PTHR10578:SF107">
    <property type="entry name" value="2-HYDROXYACID OXIDASE 1"/>
    <property type="match status" value="1"/>
</dbReference>
<comment type="similarity">
    <text evidence="5">Belongs to the FMN-dependent alpha-hydroxy acid dehydrogenase family.</text>
</comment>
<feature type="binding site" evidence="7">
    <location>
        <position position="156"/>
    </location>
    <ligand>
        <name>FMN</name>
        <dbReference type="ChEBI" id="CHEBI:58210"/>
    </ligand>
</feature>
<dbReference type="GO" id="GO:0009060">
    <property type="term" value="P:aerobic respiration"/>
    <property type="evidence" value="ECO:0007669"/>
    <property type="project" value="TreeGrafter"/>
</dbReference>
<dbReference type="Proteomes" id="UP000651050">
    <property type="component" value="Unassembled WGS sequence"/>
</dbReference>
<evidence type="ECO:0000259" key="8">
    <source>
        <dbReference type="PROSITE" id="PS51349"/>
    </source>
</evidence>
<dbReference type="PANTHER" id="PTHR10578">
    <property type="entry name" value="S -2-HYDROXY-ACID OXIDASE-RELATED"/>
    <property type="match status" value="1"/>
</dbReference>
<evidence type="ECO:0000256" key="5">
    <source>
        <dbReference type="ARBA" id="ARBA00024042"/>
    </source>
</evidence>
<dbReference type="RefSeq" id="WP_196985851.1">
    <property type="nucleotide sequence ID" value="NZ_JADWYS010000001.1"/>
</dbReference>
<evidence type="ECO:0000256" key="6">
    <source>
        <dbReference type="PIRSR" id="PIRSR000138-1"/>
    </source>
</evidence>
<evidence type="ECO:0000313" key="10">
    <source>
        <dbReference type="Proteomes" id="UP000651050"/>
    </source>
</evidence>
<comment type="cofactor">
    <cofactor evidence="1">
        <name>FMN</name>
        <dbReference type="ChEBI" id="CHEBI:58210"/>
    </cofactor>
</comment>
<dbReference type="InterPro" id="IPR000262">
    <property type="entry name" value="FMN-dep_DH"/>
</dbReference>
<dbReference type="PROSITE" id="PS51349">
    <property type="entry name" value="FMN_HYDROXY_ACID_DH_2"/>
    <property type="match status" value="1"/>
</dbReference>
<evidence type="ECO:0000256" key="3">
    <source>
        <dbReference type="ARBA" id="ARBA00022643"/>
    </source>
</evidence>
<sequence length="383" mass="42122">MAPLNVEDFRILARRRLPRGMFEYVDRGTEDEVGLRSVHSGLEQVKLRPRVLNDVSAPDTSTVVLGDALPMPVIVSPTAVAGLLWHDGEVQLARAARRAGIPFCVATQSMTTMEEIAERAPGANLWFQLYVFEDRKIGWQLLERAKALGIRNLLFTVDTARSPKKEWNTRNGFGIPIQPSLVGAMDLLVHPRWTLSVMARYMLTTGIPVYAHYPPEYLTRMTRASAMPNVKLARKLTWDDVDEVRRRWDGNLVIKGVMDREDAQQAVLRGADGIVVSCHGGRNLDASPPALQVLPGIADAVGHKLTVLADSGIRRGSHIAKFLACGARAVLVGRAPLYGMAASGEQGAHAVLEILREELDHCMAFTGHGSLDTITRDVIAREC</sequence>
<dbReference type="EMBL" id="JADWYS010000001">
    <property type="protein sequence ID" value="MBG9387969.1"/>
    <property type="molecule type" value="Genomic_DNA"/>
</dbReference>
<keyword evidence="3 7" id="KW-0288">FMN</keyword>
<organism evidence="9 10">
    <name type="scientific">Caenimonas aquaedulcis</name>
    <dbReference type="NCBI Taxonomy" id="2793270"/>
    <lineage>
        <taxon>Bacteria</taxon>
        <taxon>Pseudomonadati</taxon>
        <taxon>Pseudomonadota</taxon>
        <taxon>Betaproteobacteria</taxon>
        <taxon>Burkholderiales</taxon>
        <taxon>Comamonadaceae</taxon>
        <taxon>Caenimonas</taxon>
    </lineage>
</organism>
<dbReference type="PIRSF" id="PIRSF000138">
    <property type="entry name" value="Al-hdrx_acd_dh"/>
    <property type="match status" value="1"/>
</dbReference>
<name>A0A931H3K2_9BURK</name>
<dbReference type="Pfam" id="PF01070">
    <property type="entry name" value="FMN_dh"/>
    <property type="match status" value="1"/>
</dbReference>
<feature type="binding site" evidence="7">
    <location>
        <position position="128"/>
    </location>
    <ligand>
        <name>FMN</name>
        <dbReference type="ChEBI" id="CHEBI:58210"/>
    </ligand>
</feature>
<dbReference type="InterPro" id="IPR012133">
    <property type="entry name" value="Alpha-hydoxy_acid_DH_FMN"/>
</dbReference>
<evidence type="ECO:0000256" key="7">
    <source>
        <dbReference type="PIRSR" id="PIRSR000138-2"/>
    </source>
</evidence>
<evidence type="ECO:0000256" key="1">
    <source>
        <dbReference type="ARBA" id="ARBA00001917"/>
    </source>
</evidence>
<feature type="binding site" evidence="7">
    <location>
        <position position="130"/>
    </location>
    <ligand>
        <name>FMN</name>
        <dbReference type="ChEBI" id="CHEBI:58210"/>
    </ligand>
</feature>
<feature type="binding site" evidence="7">
    <location>
        <position position="277"/>
    </location>
    <ligand>
        <name>FMN</name>
        <dbReference type="ChEBI" id="CHEBI:58210"/>
    </ligand>
</feature>
<evidence type="ECO:0000256" key="4">
    <source>
        <dbReference type="ARBA" id="ARBA00023002"/>
    </source>
</evidence>
<evidence type="ECO:0000256" key="2">
    <source>
        <dbReference type="ARBA" id="ARBA00022630"/>
    </source>
</evidence>
<keyword evidence="4" id="KW-0560">Oxidoreductase</keyword>
<dbReference type="CDD" id="cd02809">
    <property type="entry name" value="alpha_hydroxyacid_oxid_FMN"/>
    <property type="match status" value="1"/>
</dbReference>
<keyword evidence="10" id="KW-1185">Reference proteome</keyword>
<dbReference type="InterPro" id="IPR013785">
    <property type="entry name" value="Aldolase_TIM"/>
</dbReference>
<feature type="binding site" evidence="7">
    <location>
        <position position="255"/>
    </location>
    <ligand>
        <name>FMN</name>
        <dbReference type="ChEBI" id="CHEBI:58210"/>
    </ligand>
</feature>
<dbReference type="GO" id="GO:0010181">
    <property type="term" value="F:FMN binding"/>
    <property type="evidence" value="ECO:0007669"/>
    <property type="project" value="InterPro"/>
</dbReference>
<feature type="binding site" evidence="7">
    <location>
        <begin position="310"/>
        <end position="314"/>
    </location>
    <ligand>
        <name>FMN</name>
        <dbReference type="ChEBI" id="CHEBI:58210"/>
    </ligand>
</feature>
<accession>A0A931H3K2</accession>
<dbReference type="InterPro" id="IPR037396">
    <property type="entry name" value="FMN_HAD"/>
</dbReference>